<feature type="transmembrane region" description="Helical" evidence="8">
    <location>
        <begin position="153"/>
        <end position="169"/>
    </location>
</feature>
<evidence type="ECO:0000256" key="8">
    <source>
        <dbReference type="SAM" id="Phobius"/>
    </source>
</evidence>
<comment type="similarity">
    <text evidence="2">Belongs to the EamA transporter family.</text>
</comment>
<feature type="transmembrane region" description="Helical" evidence="8">
    <location>
        <begin position="75"/>
        <end position="94"/>
    </location>
</feature>
<dbReference type="PANTHER" id="PTHR22911">
    <property type="entry name" value="ACYL-MALONYL CONDENSING ENZYME-RELATED"/>
    <property type="match status" value="1"/>
</dbReference>
<evidence type="ECO:0000256" key="1">
    <source>
        <dbReference type="ARBA" id="ARBA00004651"/>
    </source>
</evidence>
<feature type="transmembrane region" description="Helical" evidence="8">
    <location>
        <begin position="241"/>
        <end position="263"/>
    </location>
</feature>
<dbReference type="InterPro" id="IPR004626">
    <property type="entry name" value="RarD"/>
</dbReference>
<sequence>MEGEKTIGIFFIIGAYTLWGILPIYWKFLDEVPSSEILAHRIVWSFVFISIIVILRKRKQLKNFFKVQMSQKKTWFALFLTSLLISTNWLTYIFAVNKGHIVDASLGYYINPLVSVLLGVFVLREKINKLQTFSFILAGIGVLYMTISIGKFPWIALILAFSFGFYGLAKKLIKVDSILGLFLETLFAVPFAIIFLSYLGINGQHSFTTGTVQIDWLLMGSGIATALPLLWFGIGAQKIPLYLLGFLQYIAPTISLFLGVLLYDEAFTIDHIITFTCIWIAILTFTISNIRYPMRNLKISTTRKPNEKMH</sequence>
<gene>
    <name evidence="10" type="primary">rarD</name>
    <name evidence="10" type="ORF">OEV82_14715</name>
</gene>
<dbReference type="Pfam" id="PF00892">
    <property type="entry name" value="EamA"/>
    <property type="match status" value="1"/>
</dbReference>
<keyword evidence="6 8" id="KW-1133">Transmembrane helix</keyword>
<feature type="transmembrane region" description="Helical" evidence="8">
    <location>
        <begin position="38"/>
        <end position="55"/>
    </location>
</feature>
<dbReference type="InterPro" id="IPR000620">
    <property type="entry name" value="EamA_dom"/>
</dbReference>
<dbReference type="PANTHER" id="PTHR22911:SF137">
    <property type="entry name" value="SOLUTE CARRIER FAMILY 35 MEMBER G2-RELATED"/>
    <property type="match status" value="1"/>
</dbReference>
<evidence type="ECO:0000259" key="9">
    <source>
        <dbReference type="Pfam" id="PF00892"/>
    </source>
</evidence>
<comment type="subcellular location">
    <subcellularLocation>
        <location evidence="1">Cell membrane</location>
        <topology evidence="1">Multi-pass membrane protein</topology>
    </subcellularLocation>
</comment>
<keyword evidence="5 8" id="KW-0812">Transmembrane</keyword>
<protein>
    <submittedName>
        <fullName evidence="10">EamA family transporter RarD</fullName>
    </submittedName>
</protein>
<dbReference type="NCBIfam" id="TIGR00688">
    <property type="entry name" value="rarD"/>
    <property type="match status" value="1"/>
</dbReference>
<comment type="caution">
    <text evidence="10">The sequence shown here is derived from an EMBL/GenBank/DDBJ whole genome shotgun (WGS) entry which is preliminary data.</text>
</comment>
<keyword evidence="11" id="KW-1185">Reference proteome</keyword>
<evidence type="ECO:0000313" key="10">
    <source>
        <dbReference type="EMBL" id="MCU9595678.1"/>
    </source>
</evidence>
<name>A0ABT2WJ51_9BACI</name>
<evidence type="ECO:0000256" key="6">
    <source>
        <dbReference type="ARBA" id="ARBA00022989"/>
    </source>
</evidence>
<keyword evidence="7 8" id="KW-0472">Membrane</keyword>
<dbReference type="Proteomes" id="UP001208656">
    <property type="component" value="Unassembled WGS sequence"/>
</dbReference>
<feature type="transmembrane region" description="Helical" evidence="8">
    <location>
        <begin position="7"/>
        <end position="26"/>
    </location>
</feature>
<dbReference type="InterPro" id="IPR037185">
    <property type="entry name" value="EmrE-like"/>
</dbReference>
<reference evidence="10 11" key="1">
    <citation type="submission" date="2022-10" db="EMBL/GenBank/DDBJ databases">
        <title>Description of Fervidibacillus gen. nov. in the family Fervidibacillaceae fam. nov. with two species, Fervidibacillus albus sp. nov., and Fervidibacillus halotolerans sp. nov., isolated from tidal flat sediments.</title>
        <authorList>
            <person name="Kwon K.K."/>
            <person name="Yang S.-H."/>
        </authorList>
    </citation>
    <scope>NUCLEOTIDE SEQUENCE [LARGE SCALE GENOMIC DNA]</scope>
    <source>
        <strain evidence="10 11">DSM 23332</strain>
    </source>
</reference>
<evidence type="ECO:0000256" key="3">
    <source>
        <dbReference type="ARBA" id="ARBA00022448"/>
    </source>
</evidence>
<evidence type="ECO:0000256" key="2">
    <source>
        <dbReference type="ARBA" id="ARBA00007362"/>
    </source>
</evidence>
<evidence type="ECO:0000256" key="7">
    <source>
        <dbReference type="ARBA" id="ARBA00023136"/>
    </source>
</evidence>
<feature type="transmembrane region" description="Helical" evidence="8">
    <location>
        <begin position="269"/>
        <end position="290"/>
    </location>
</feature>
<evidence type="ECO:0000256" key="4">
    <source>
        <dbReference type="ARBA" id="ARBA00022475"/>
    </source>
</evidence>
<organism evidence="10 11">
    <name type="scientific">Pallidibacillus thermolactis</name>
    <dbReference type="NCBI Taxonomy" id="251051"/>
    <lineage>
        <taxon>Bacteria</taxon>
        <taxon>Bacillati</taxon>
        <taxon>Bacillota</taxon>
        <taxon>Bacilli</taxon>
        <taxon>Bacillales</taxon>
        <taxon>Bacillaceae</taxon>
        <taxon>Pallidibacillus</taxon>
    </lineage>
</organism>
<evidence type="ECO:0000313" key="11">
    <source>
        <dbReference type="Proteomes" id="UP001208656"/>
    </source>
</evidence>
<keyword evidence="4" id="KW-1003">Cell membrane</keyword>
<evidence type="ECO:0000256" key="5">
    <source>
        <dbReference type="ARBA" id="ARBA00022692"/>
    </source>
</evidence>
<feature type="transmembrane region" description="Helical" evidence="8">
    <location>
        <begin position="130"/>
        <end position="147"/>
    </location>
</feature>
<feature type="transmembrane region" description="Helical" evidence="8">
    <location>
        <begin position="213"/>
        <end position="234"/>
    </location>
</feature>
<feature type="transmembrane region" description="Helical" evidence="8">
    <location>
        <begin position="181"/>
        <end position="201"/>
    </location>
</feature>
<accession>A0ABT2WJ51</accession>
<dbReference type="EMBL" id="JAOUSE010000068">
    <property type="protein sequence ID" value="MCU9595678.1"/>
    <property type="molecule type" value="Genomic_DNA"/>
</dbReference>
<proteinExistence type="inferred from homology"/>
<feature type="domain" description="EamA" evidence="9">
    <location>
        <begin position="7"/>
        <end position="146"/>
    </location>
</feature>
<dbReference type="SUPFAM" id="SSF103481">
    <property type="entry name" value="Multidrug resistance efflux transporter EmrE"/>
    <property type="match status" value="2"/>
</dbReference>
<dbReference type="RefSeq" id="WP_263062292.1">
    <property type="nucleotide sequence ID" value="NZ_JAOUSE010000068.1"/>
</dbReference>
<feature type="transmembrane region" description="Helical" evidence="8">
    <location>
        <begin position="106"/>
        <end position="123"/>
    </location>
</feature>
<keyword evidence="3" id="KW-0813">Transport</keyword>